<reference evidence="3" key="1">
    <citation type="submission" date="2015-12" db="EMBL/GenBank/DDBJ databases">
        <title>Update maize B73 reference genome by single molecule sequencing technologies.</title>
        <authorList>
            <consortium name="Maize Genome Sequencing Project"/>
            <person name="Ware D."/>
        </authorList>
    </citation>
    <scope>NUCLEOTIDE SEQUENCE [LARGE SCALE GENOMIC DNA]</scope>
    <source>
        <tissue evidence="3">Seedling</tissue>
    </source>
</reference>
<feature type="chain" id="PRO_5010803984" description="Secreted protein" evidence="2">
    <location>
        <begin position="27"/>
        <end position="132"/>
    </location>
</feature>
<protein>
    <recommendedName>
        <fullName evidence="4">Secreted protein</fullName>
    </recommendedName>
</protein>
<gene>
    <name evidence="3" type="ORF">ZEAMMB73_Zm00001d007576</name>
</gene>
<evidence type="ECO:0000313" key="3">
    <source>
        <dbReference type="EMBL" id="ONM27114.1"/>
    </source>
</evidence>
<evidence type="ECO:0008006" key="4">
    <source>
        <dbReference type="Google" id="ProtNLM"/>
    </source>
</evidence>
<dbReference type="STRING" id="4577.A0A1D6F798"/>
<dbReference type="OMA" id="APCGANP"/>
<feature type="region of interest" description="Disordered" evidence="1">
    <location>
        <begin position="27"/>
        <end position="99"/>
    </location>
</feature>
<proteinExistence type="predicted"/>
<organism evidence="3">
    <name type="scientific">Zea mays</name>
    <name type="common">Maize</name>
    <dbReference type="NCBI Taxonomy" id="4577"/>
    <lineage>
        <taxon>Eukaryota</taxon>
        <taxon>Viridiplantae</taxon>
        <taxon>Streptophyta</taxon>
        <taxon>Embryophyta</taxon>
        <taxon>Tracheophyta</taxon>
        <taxon>Spermatophyta</taxon>
        <taxon>Magnoliopsida</taxon>
        <taxon>Liliopsida</taxon>
        <taxon>Poales</taxon>
        <taxon>Poaceae</taxon>
        <taxon>PACMAD clade</taxon>
        <taxon>Panicoideae</taxon>
        <taxon>Andropogonodae</taxon>
        <taxon>Andropogoneae</taxon>
        <taxon>Tripsacinae</taxon>
        <taxon>Zea</taxon>
    </lineage>
</organism>
<feature type="compositionally biased region" description="Basic residues" evidence="1">
    <location>
        <begin position="82"/>
        <end position="93"/>
    </location>
</feature>
<evidence type="ECO:0000256" key="2">
    <source>
        <dbReference type="SAM" id="SignalP"/>
    </source>
</evidence>
<name>A0A1D6F798_MAIZE</name>
<dbReference type="FunCoup" id="A0A1D6F798">
    <property type="interactions" value="167"/>
</dbReference>
<dbReference type="AlphaFoldDB" id="A0A1D6F798"/>
<evidence type="ECO:0000256" key="1">
    <source>
        <dbReference type="SAM" id="MobiDB-lite"/>
    </source>
</evidence>
<dbReference type="InParanoid" id="A0A1D6F798"/>
<keyword evidence="2" id="KW-0732">Signal</keyword>
<dbReference type="EMBL" id="CM007648">
    <property type="protein sequence ID" value="ONM27114.1"/>
    <property type="molecule type" value="Genomic_DNA"/>
</dbReference>
<accession>A0A1D6F798</accession>
<sequence>MSRFSLCLAAACCCCCLALLLPAAQGRPDTGGDHRPLFSEPHPHSDAVEKKATPSWSPRPPTAGGVVVTPELRTVPEGANPLHHRGSTTRHRQERALPAVAAGSVSVVVRPELRTAPCGANPLHNHGSTPSP</sequence>
<feature type="signal peptide" evidence="2">
    <location>
        <begin position="1"/>
        <end position="26"/>
    </location>
</feature>
<feature type="compositionally biased region" description="Basic and acidic residues" evidence="1">
    <location>
        <begin position="30"/>
        <end position="52"/>
    </location>
</feature>